<dbReference type="Proteomes" id="UP000681967">
    <property type="component" value="Unassembled WGS sequence"/>
</dbReference>
<organism evidence="1 3">
    <name type="scientific">Rotaria magnacalcarata</name>
    <dbReference type="NCBI Taxonomy" id="392030"/>
    <lineage>
        <taxon>Eukaryota</taxon>
        <taxon>Metazoa</taxon>
        <taxon>Spiralia</taxon>
        <taxon>Gnathifera</taxon>
        <taxon>Rotifera</taxon>
        <taxon>Eurotatoria</taxon>
        <taxon>Bdelloidea</taxon>
        <taxon>Philodinida</taxon>
        <taxon>Philodinidae</taxon>
        <taxon>Rotaria</taxon>
    </lineage>
</organism>
<dbReference type="AlphaFoldDB" id="A0A8S3A9L5"/>
<comment type="caution">
    <text evidence="1">The sequence shown here is derived from an EMBL/GenBank/DDBJ whole genome shotgun (WGS) entry which is preliminary data.</text>
</comment>
<gene>
    <name evidence="1" type="ORF">BYL167_LOCUS44582</name>
    <name evidence="2" type="ORF">GIL414_LOCUS52644</name>
</gene>
<dbReference type="Proteomes" id="UP000681720">
    <property type="component" value="Unassembled WGS sequence"/>
</dbReference>
<proteinExistence type="predicted"/>
<reference evidence="1" key="1">
    <citation type="submission" date="2021-02" db="EMBL/GenBank/DDBJ databases">
        <authorList>
            <person name="Nowell W R."/>
        </authorList>
    </citation>
    <scope>NUCLEOTIDE SEQUENCE</scope>
</reference>
<evidence type="ECO:0000313" key="3">
    <source>
        <dbReference type="Proteomes" id="UP000681967"/>
    </source>
</evidence>
<dbReference type="EMBL" id="CAJOBH010121519">
    <property type="protein sequence ID" value="CAF4713667.1"/>
    <property type="molecule type" value="Genomic_DNA"/>
</dbReference>
<accession>A0A8S3A9L5</accession>
<evidence type="ECO:0000313" key="2">
    <source>
        <dbReference type="EMBL" id="CAF4917793.1"/>
    </source>
</evidence>
<evidence type="ECO:0000313" key="1">
    <source>
        <dbReference type="EMBL" id="CAF4713667.1"/>
    </source>
</evidence>
<sequence>MSESMDIAFLLVTMSPMNSVPSDVTDMISSVISSILKNNCDIHLALVKYISDNDIRVPTVHPFTTS</sequence>
<protein>
    <submittedName>
        <fullName evidence="1">Uncharacterized protein</fullName>
    </submittedName>
</protein>
<feature type="non-terminal residue" evidence="1">
    <location>
        <position position="66"/>
    </location>
</feature>
<dbReference type="EMBL" id="CAJOBJ010180944">
    <property type="protein sequence ID" value="CAF4917793.1"/>
    <property type="molecule type" value="Genomic_DNA"/>
</dbReference>
<name>A0A8S3A9L5_9BILA</name>